<dbReference type="AlphaFoldDB" id="A0A401UFF3"/>
<dbReference type="GO" id="GO:0009055">
    <property type="term" value="F:electron transfer activity"/>
    <property type="evidence" value="ECO:0007669"/>
    <property type="project" value="InterPro"/>
</dbReference>
<evidence type="ECO:0000313" key="2">
    <source>
        <dbReference type="Proteomes" id="UP000288227"/>
    </source>
</evidence>
<proteinExistence type="predicted"/>
<gene>
    <name evidence="1" type="ORF">SanaruYs_38900</name>
</gene>
<dbReference type="Proteomes" id="UP000288227">
    <property type="component" value="Unassembled WGS sequence"/>
</dbReference>
<dbReference type="InterPro" id="IPR036909">
    <property type="entry name" value="Cyt_c-like_dom_sf"/>
</dbReference>
<accession>A0A401UFF3</accession>
<keyword evidence="2" id="KW-1185">Reference proteome</keyword>
<organism evidence="1 2">
    <name type="scientific">Chryseotalea sanaruensis</name>
    <dbReference type="NCBI Taxonomy" id="2482724"/>
    <lineage>
        <taxon>Bacteria</taxon>
        <taxon>Pseudomonadati</taxon>
        <taxon>Bacteroidota</taxon>
        <taxon>Cytophagia</taxon>
        <taxon>Cytophagales</taxon>
        <taxon>Chryseotaleaceae</taxon>
        <taxon>Chryseotalea</taxon>
    </lineage>
</organism>
<protein>
    <recommendedName>
        <fullName evidence="3">Cytochrome C</fullName>
    </recommendedName>
</protein>
<evidence type="ECO:0008006" key="3">
    <source>
        <dbReference type="Google" id="ProtNLM"/>
    </source>
</evidence>
<dbReference type="Gene3D" id="1.10.760.10">
    <property type="entry name" value="Cytochrome c-like domain"/>
    <property type="match status" value="1"/>
</dbReference>
<dbReference type="GO" id="GO:0020037">
    <property type="term" value="F:heme binding"/>
    <property type="evidence" value="ECO:0007669"/>
    <property type="project" value="InterPro"/>
</dbReference>
<name>A0A401UFF3_9BACT</name>
<dbReference type="SUPFAM" id="SSF46626">
    <property type="entry name" value="Cytochrome c"/>
    <property type="match status" value="1"/>
</dbReference>
<reference evidence="1 2" key="1">
    <citation type="submission" date="2018-11" db="EMBL/GenBank/DDBJ databases">
        <title>Chryseotalea sanarue gen. nov., sp., nov., a member of the family Cytophagaceae, isolated from a brackish lake in Hamamatsu Japan.</title>
        <authorList>
            <person name="Maejima Y."/>
            <person name="Iino T."/>
            <person name="Muraguchi Y."/>
            <person name="Fukuda K."/>
            <person name="Ohkuma M."/>
            <person name="Moriuchi R."/>
            <person name="Dohra H."/>
            <person name="Kimbara K."/>
            <person name="Shintani M."/>
        </authorList>
    </citation>
    <scope>NUCLEOTIDE SEQUENCE [LARGE SCALE GENOMIC DNA]</scope>
    <source>
        <strain evidence="1 2">Ys</strain>
    </source>
</reference>
<evidence type="ECO:0000313" key="1">
    <source>
        <dbReference type="EMBL" id="GCC53645.1"/>
    </source>
</evidence>
<sequence>MTNNVEEVICLIKHGKDGELLVNGKLYNQRMPGVETLTPLEIAEISTYIYNTWSNDHGLIDVKQVELVLQDCITTKKE</sequence>
<dbReference type="EMBL" id="BHXQ01000008">
    <property type="protein sequence ID" value="GCC53645.1"/>
    <property type="molecule type" value="Genomic_DNA"/>
</dbReference>
<comment type="caution">
    <text evidence="1">The sequence shown here is derived from an EMBL/GenBank/DDBJ whole genome shotgun (WGS) entry which is preliminary data.</text>
</comment>